<dbReference type="RefSeq" id="WP_035013656.1">
    <property type="nucleotide sequence ID" value="NZ_ARZY01000007.1"/>
</dbReference>
<dbReference type="GO" id="GO:0042970">
    <property type="term" value="F:homoserine transmembrane transporter activity"/>
    <property type="evidence" value="ECO:0007669"/>
    <property type="project" value="TreeGrafter"/>
</dbReference>
<keyword evidence="4 7" id="KW-0812">Transmembrane</keyword>
<dbReference type="InterPro" id="IPR001123">
    <property type="entry name" value="LeuE-type"/>
</dbReference>
<evidence type="ECO:0000256" key="6">
    <source>
        <dbReference type="ARBA" id="ARBA00023136"/>
    </source>
</evidence>
<proteinExistence type="inferred from homology"/>
<comment type="subcellular location">
    <subcellularLocation>
        <location evidence="1">Cell membrane</location>
        <topology evidence="1">Multi-pass membrane protein</topology>
    </subcellularLocation>
</comment>
<dbReference type="OrthoDB" id="9804822at2"/>
<dbReference type="AlphaFoldDB" id="W7QSX0"/>
<evidence type="ECO:0000256" key="7">
    <source>
        <dbReference type="SAM" id="Phobius"/>
    </source>
</evidence>
<sequence length="208" mass="22650">MNIDIWLAYLISCIFISLSPGAGAVACMSSGLKYGFKTAYWNVIGMQLAIIVQMLIVAAGIGSIVANSPTLFEAIKWFGAAYLIYLAYIQWRVQPQSIQFDNTNNQAKVGINKLVLQGFLVNMTNPKAIVFLLAIIPQFIDMQLPISTQYVILLLTMVSVDLVVMGGYTGLAATSLKLLSSPQQQIKVNRCFACMFVVAASLLVLANV</sequence>
<dbReference type="eggNOG" id="COG1280">
    <property type="taxonomic scope" value="Bacteria"/>
</dbReference>
<dbReference type="PATRIC" id="fig|1328313.3.peg.1114"/>
<dbReference type="PANTHER" id="PTHR30086">
    <property type="entry name" value="ARGININE EXPORTER PROTEIN ARGO"/>
    <property type="match status" value="1"/>
</dbReference>
<dbReference type="EMBL" id="ARZY01000007">
    <property type="protein sequence ID" value="EWH10978.1"/>
    <property type="molecule type" value="Genomic_DNA"/>
</dbReference>
<keyword evidence="9" id="KW-1185">Reference proteome</keyword>
<evidence type="ECO:0000256" key="3">
    <source>
        <dbReference type="ARBA" id="ARBA00022475"/>
    </source>
</evidence>
<feature type="transmembrane region" description="Helical" evidence="7">
    <location>
        <begin position="39"/>
        <end position="62"/>
    </location>
</feature>
<reference evidence="8 9" key="1">
    <citation type="journal article" date="2014" name="Genome Announc.">
        <title>Draft Genome Sequence of the Agar-Degrading Bacterium Catenovulum sp. Strain DS-2, Isolated from Intestines of Haliotis diversicolor.</title>
        <authorList>
            <person name="Shan D."/>
            <person name="Li X."/>
            <person name="Gu Z."/>
            <person name="Wei G."/>
            <person name="Gao Z."/>
            <person name="Shao Z."/>
        </authorList>
    </citation>
    <scope>NUCLEOTIDE SEQUENCE [LARGE SCALE GENOMIC DNA]</scope>
    <source>
        <strain evidence="8 9">DS-2</strain>
    </source>
</reference>
<dbReference type="Pfam" id="PF01810">
    <property type="entry name" value="LysE"/>
    <property type="match status" value="1"/>
</dbReference>
<evidence type="ECO:0000313" key="8">
    <source>
        <dbReference type="EMBL" id="EWH10978.1"/>
    </source>
</evidence>
<comment type="similarity">
    <text evidence="2">Belongs to the Rht family.</text>
</comment>
<evidence type="ECO:0000256" key="2">
    <source>
        <dbReference type="ARBA" id="ARBA00007928"/>
    </source>
</evidence>
<dbReference type="GO" id="GO:0005886">
    <property type="term" value="C:plasma membrane"/>
    <property type="evidence" value="ECO:0007669"/>
    <property type="project" value="UniProtKB-SubCell"/>
</dbReference>
<comment type="caution">
    <text evidence="8">The sequence shown here is derived from an EMBL/GenBank/DDBJ whole genome shotgun (WGS) entry which is preliminary data.</text>
</comment>
<feature type="transmembrane region" description="Helical" evidence="7">
    <location>
        <begin position="188"/>
        <end position="206"/>
    </location>
</feature>
<feature type="transmembrane region" description="Helical" evidence="7">
    <location>
        <begin position="114"/>
        <end position="140"/>
    </location>
</feature>
<evidence type="ECO:0000256" key="5">
    <source>
        <dbReference type="ARBA" id="ARBA00022989"/>
    </source>
</evidence>
<accession>W7QSX0</accession>
<keyword evidence="3" id="KW-1003">Cell membrane</keyword>
<feature type="transmembrane region" description="Helical" evidence="7">
    <location>
        <begin position="152"/>
        <end position="176"/>
    </location>
</feature>
<feature type="transmembrane region" description="Helical" evidence="7">
    <location>
        <begin position="74"/>
        <end position="93"/>
    </location>
</feature>
<dbReference type="STRING" id="1328313.DS2_05400"/>
<evidence type="ECO:0000256" key="4">
    <source>
        <dbReference type="ARBA" id="ARBA00022692"/>
    </source>
</evidence>
<evidence type="ECO:0000256" key="1">
    <source>
        <dbReference type="ARBA" id="ARBA00004651"/>
    </source>
</evidence>
<gene>
    <name evidence="8" type="ORF">DS2_05400</name>
</gene>
<organism evidence="8 9">
    <name type="scientific">Catenovulum agarivorans DS-2</name>
    <dbReference type="NCBI Taxonomy" id="1328313"/>
    <lineage>
        <taxon>Bacteria</taxon>
        <taxon>Pseudomonadati</taxon>
        <taxon>Pseudomonadota</taxon>
        <taxon>Gammaproteobacteria</taxon>
        <taxon>Alteromonadales</taxon>
        <taxon>Alteromonadaceae</taxon>
        <taxon>Catenovulum</taxon>
    </lineage>
</organism>
<dbReference type="PIRSF" id="PIRSF006324">
    <property type="entry name" value="LeuE"/>
    <property type="match status" value="1"/>
</dbReference>
<keyword evidence="6 7" id="KW-0472">Membrane</keyword>
<keyword evidence="5 7" id="KW-1133">Transmembrane helix</keyword>
<feature type="transmembrane region" description="Helical" evidence="7">
    <location>
        <begin position="6"/>
        <end position="27"/>
    </location>
</feature>
<protein>
    <submittedName>
        <fullName evidence="8">Homoserine/homoserine lactone efflux protein</fullName>
    </submittedName>
</protein>
<dbReference type="Proteomes" id="UP000019276">
    <property type="component" value="Unassembled WGS sequence"/>
</dbReference>
<evidence type="ECO:0000313" key="9">
    <source>
        <dbReference type="Proteomes" id="UP000019276"/>
    </source>
</evidence>
<dbReference type="PANTHER" id="PTHR30086:SF14">
    <property type="entry name" value="HOMOSERINE_HOMOSERINE LACTONE EFFLUX PROTEIN"/>
    <property type="match status" value="1"/>
</dbReference>
<name>W7QSX0_9ALTE</name>